<dbReference type="PANTHER" id="PTHR21499:SF59">
    <property type="entry name" value="ASPARTOKINASE"/>
    <property type="match status" value="1"/>
</dbReference>
<feature type="domain" description="Aspartate/glutamate/uridylate kinase" evidence="10">
    <location>
        <begin position="1"/>
        <end position="277"/>
    </location>
</feature>
<evidence type="ECO:0000313" key="11">
    <source>
        <dbReference type="EMBL" id="MFD2833289.1"/>
    </source>
</evidence>
<gene>
    <name evidence="11" type="ORF">ACFSYS_08300</name>
</gene>
<evidence type="ECO:0000313" key="12">
    <source>
        <dbReference type="Proteomes" id="UP001597438"/>
    </source>
</evidence>
<dbReference type="SUPFAM" id="SSF53633">
    <property type="entry name" value="Carbamate kinase-like"/>
    <property type="match status" value="1"/>
</dbReference>
<dbReference type="InterPro" id="IPR045865">
    <property type="entry name" value="ACT-like_dom_sf"/>
</dbReference>
<evidence type="ECO:0000256" key="4">
    <source>
        <dbReference type="ARBA" id="ARBA00022741"/>
    </source>
</evidence>
<dbReference type="InterPro" id="IPR001048">
    <property type="entry name" value="Asp/Glu/Uridylate_kinase"/>
</dbReference>
<dbReference type="InterPro" id="IPR005260">
    <property type="entry name" value="Asp_kin_monofn"/>
</dbReference>
<dbReference type="PANTHER" id="PTHR21499">
    <property type="entry name" value="ASPARTATE KINASE"/>
    <property type="match status" value="1"/>
</dbReference>
<dbReference type="InterPro" id="IPR001341">
    <property type="entry name" value="Asp_kinase"/>
</dbReference>
<keyword evidence="4" id="KW-0547">Nucleotide-binding</keyword>
<comment type="pathway">
    <text evidence="1 9">Amino-acid biosynthesis; L-lysine biosynthesis via DAP pathway; (S)-tetrahydrodipicolinate from L-aspartate: step 1/4.</text>
</comment>
<reference evidence="12" key="1">
    <citation type="journal article" date="2019" name="Int. J. Syst. Evol. Microbiol.">
        <title>The Global Catalogue of Microorganisms (GCM) 10K type strain sequencing project: providing services to taxonomists for standard genome sequencing and annotation.</title>
        <authorList>
            <consortium name="The Broad Institute Genomics Platform"/>
            <consortium name="The Broad Institute Genome Sequencing Center for Infectious Disease"/>
            <person name="Wu L."/>
            <person name="Ma J."/>
        </authorList>
    </citation>
    <scope>NUCLEOTIDE SEQUENCE [LARGE SCALE GENOMIC DNA]</scope>
    <source>
        <strain evidence="12">KCTC 52925</strain>
    </source>
</reference>
<proteinExistence type="inferred from homology"/>
<comment type="similarity">
    <text evidence="2 8">Belongs to the aspartokinase family.</text>
</comment>
<dbReference type="PIRSF" id="PIRSF000726">
    <property type="entry name" value="Asp_kin"/>
    <property type="match status" value="1"/>
</dbReference>
<dbReference type="Gene3D" id="1.20.120.1320">
    <property type="entry name" value="Aspartokinase, catalytic domain"/>
    <property type="match status" value="1"/>
</dbReference>
<dbReference type="NCBIfam" id="TIGR00657">
    <property type="entry name" value="asp_kinases"/>
    <property type="match status" value="1"/>
</dbReference>
<evidence type="ECO:0000256" key="1">
    <source>
        <dbReference type="ARBA" id="ARBA00004766"/>
    </source>
</evidence>
<protein>
    <recommendedName>
        <fullName evidence="8">Aspartokinase</fullName>
        <ecNumber evidence="8">2.7.2.4</ecNumber>
    </recommendedName>
</protein>
<keyword evidence="5 8" id="KW-0418">Kinase</keyword>
<keyword evidence="12" id="KW-1185">Reference proteome</keyword>
<evidence type="ECO:0000256" key="5">
    <source>
        <dbReference type="ARBA" id="ARBA00022777"/>
    </source>
</evidence>
<evidence type="ECO:0000256" key="2">
    <source>
        <dbReference type="ARBA" id="ARBA00010122"/>
    </source>
</evidence>
<dbReference type="Gene3D" id="3.40.1160.10">
    <property type="entry name" value="Acetylglutamate kinase-like"/>
    <property type="match status" value="1"/>
</dbReference>
<comment type="pathway">
    <text evidence="9">Amino-acid biosynthesis; L-methionine biosynthesis via de novo pathway; L-homoserine from L-aspartate: step 1/3.</text>
</comment>
<evidence type="ECO:0000259" key="10">
    <source>
        <dbReference type="Pfam" id="PF00696"/>
    </source>
</evidence>
<comment type="pathway">
    <text evidence="9">Amino-acid biosynthesis; L-threonine biosynthesis; L-threonine from L-aspartate: step 1/5.</text>
</comment>
<evidence type="ECO:0000256" key="7">
    <source>
        <dbReference type="ARBA" id="ARBA00047872"/>
    </source>
</evidence>
<dbReference type="EC" id="2.7.2.4" evidence="8"/>
<dbReference type="GO" id="GO:0004072">
    <property type="term" value="F:aspartate kinase activity"/>
    <property type="evidence" value="ECO:0007669"/>
    <property type="project" value="UniProtKB-EC"/>
</dbReference>
<dbReference type="InterPro" id="IPR036393">
    <property type="entry name" value="AceGlu_kinase-like_sf"/>
</dbReference>
<sequence length="417" mass="47967">MLKVFKFGGASVKDAEGVRNVLKVLKTTGDSDKLVVISAMGKTTNALEIVVRDYLNQASFANSLQIVKNYHELILDELFEYKQHPVFLKIYQLFEELENFLKHNKSLKYDFVYDQIVSFGELVSTTIVSEYLQDQELKNTWLDARKLIKTNSTYRDAHVNWEKTQAIIQTEVETNKLNITQGFIGSDPNNFTTTLGREGSDYSAAIIAYCLNAESLTIWKDVQGVLNADPRYFTKTELLQQISYEEAIELAFYGASVIHPKTLQPLQRKEIPLFVRSFIELDKEGTAVSKGQKIVPNIPCFIVKKEQVLISLSSRDFSFMVEENISEIFKLFHKYQMKVDLIQNSAISFRVCVDNKFNHLEKLLQHLKARFKVDFKTGVSLYTIRHFDEAAINELEKDKRVLLKQLTQNTVQLVTEN</sequence>
<dbReference type="Pfam" id="PF00696">
    <property type="entry name" value="AA_kinase"/>
    <property type="match status" value="1"/>
</dbReference>
<dbReference type="EMBL" id="JBHUOJ010000016">
    <property type="protein sequence ID" value="MFD2833289.1"/>
    <property type="molecule type" value="Genomic_DNA"/>
</dbReference>
<organism evidence="11 12">
    <name type="scientific">Christiangramia antarctica</name>
    <dbReference type="NCBI Taxonomy" id="2058158"/>
    <lineage>
        <taxon>Bacteria</taxon>
        <taxon>Pseudomonadati</taxon>
        <taxon>Bacteroidota</taxon>
        <taxon>Flavobacteriia</taxon>
        <taxon>Flavobacteriales</taxon>
        <taxon>Flavobacteriaceae</taxon>
        <taxon>Christiangramia</taxon>
    </lineage>
</organism>
<accession>A0ABW5X6I9</accession>
<evidence type="ECO:0000256" key="3">
    <source>
        <dbReference type="ARBA" id="ARBA00022679"/>
    </source>
</evidence>
<keyword evidence="9" id="KW-0028">Amino-acid biosynthesis</keyword>
<comment type="caution">
    <text evidence="11">The sequence shown here is derived from an EMBL/GenBank/DDBJ whole genome shotgun (WGS) entry which is preliminary data.</text>
</comment>
<keyword evidence="6" id="KW-0067">ATP-binding</keyword>
<evidence type="ECO:0000256" key="8">
    <source>
        <dbReference type="RuleBase" id="RU003448"/>
    </source>
</evidence>
<dbReference type="InterPro" id="IPR042199">
    <property type="entry name" value="AsparK_Bifunc_asparK/hSer_DH"/>
</dbReference>
<dbReference type="Gene3D" id="3.30.70.260">
    <property type="match status" value="2"/>
</dbReference>
<dbReference type="SUPFAM" id="SSF55021">
    <property type="entry name" value="ACT-like"/>
    <property type="match status" value="1"/>
</dbReference>
<name>A0ABW5X6I9_9FLAO</name>
<dbReference type="RefSeq" id="WP_251741052.1">
    <property type="nucleotide sequence ID" value="NZ_JBHUOJ010000016.1"/>
</dbReference>
<evidence type="ECO:0000256" key="6">
    <source>
        <dbReference type="ARBA" id="ARBA00022840"/>
    </source>
</evidence>
<comment type="catalytic activity">
    <reaction evidence="7 8">
        <text>L-aspartate + ATP = 4-phospho-L-aspartate + ADP</text>
        <dbReference type="Rhea" id="RHEA:23776"/>
        <dbReference type="ChEBI" id="CHEBI:29991"/>
        <dbReference type="ChEBI" id="CHEBI:30616"/>
        <dbReference type="ChEBI" id="CHEBI:57535"/>
        <dbReference type="ChEBI" id="CHEBI:456216"/>
        <dbReference type="EC" id="2.7.2.4"/>
    </reaction>
</comment>
<evidence type="ECO:0000256" key="9">
    <source>
        <dbReference type="RuleBase" id="RU004249"/>
    </source>
</evidence>
<dbReference type="Proteomes" id="UP001597438">
    <property type="component" value="Unassembled WGS sequence"/>
</dbReference>
<keyword evidence="3 8" id="KW-0808">Transferase</keyword>